<organism evidence="2 3">
    <name type="scientific">Vanilla planifolia</name>
    <name type="common">Vanilla</name>
    <dbReference type="NCBI Taxonomy" id="51239"/>
    <lineage>
        <taxon>Eukaryota</taxon>
        <taxon>Viridiplantae</taxon>
        <taxon>Streptophyta</taxon>
        <taxon>Embryophyta</taxon>
        <taxon>Tracheophyta</taxon>
        <taxon>Spermatophyta</taxon>
        <taxon>Magnoliopsida</taxon>
        <taxon>Liliopsida</taxon>
        <taxon>Asparagales</taxon>
        <taxon>Orchidaceae</taxon>
        <taxon>Vanilloideae</taxon>
        <taxon>Vanilleae</taxon>
        <taxon>Vanilla</taxon>
    </lineage>
</organism>
<protein>
    <submittedName>
        <fullName evidence="2">Uncharacterized protein</fullName>
    </submittedName>
</protein>
<dbReference type="AlphaFoldDB" id="A0A835P7K5"/>
<proteinExistence type="predicted"/>
<comment type="caution">
    <text evidence="2">The sequence shown here is derived from an EMBL/GenBank/DDBJ whole genome shotgun (WGS) entry which is preliminary data.</text>
</comment>
<name>A0A835P7K5_VANPL</name>
<sequence>MVVTISQRRVRQTPGTAGQHTLEAVAEYFGDRYSQPRCGGSPDPYYTRRQAATGIEADQFESTTRGGIRTDLERYWKRQVYASAHGWITSSETASSLQVQWGQSAQVGLDGRRKSKAVISLKDIAYDNRYYFFCPLSTFPINTLLLYPCQKHVKPPDTRTRNHPALHQVCLRTVRLRANRSCKSISDQERDADADDPSSGRDSRAVERSSANFIHGENFGYPLVRLSAQNAGILREGGYSSSSANSLGQDRFLGH</sequence>
<evidence type="ECO:0000256" key="1">
    <source>
        <dbReference type="SAM" id="MobiDB-lite"/>
    </source>
</evidence>
<dbReference type="EMBL" id="JADCNM010000467">
    <property type="protein sequence ID" value="KAG0447373.1"/>
    <property type="molecule type" value="Genomic_DNA"/>
</dbReference>
<accession>A0A835P7K5</accession>
<feature type="compositionally biased region" description="Basic and acidic residues" evidence="1">
    <location>
        <begin position="198"/>
        <end position="207"/>
    </location>
</feature>
<gene>
    <name evidence="2" type="ORF">HPP92_028364</name>
</gene>
<feature type="region of interest" description="Disordered" evidence="1">
    <location>
        <begin position="182"/>
        <end position="207"/>
    </location>
</feature>
<evidence type="ECO:0000313" key="2">
    <source>
        <dbReference type="EMBL" id="KAG0447373.1"/>
    </source>
</evidence>
<dbReference type="Proteomes" id="UP000639772">
    <property type="component" value="Unassembled WGS sequence"/>
</dbReference>
<reference evidence="2 3" key="1">
    <citation type="journal article" date="2020" name="Nat. Food">
        <title>A phased Vanilla planifolia genome enables genetic improvement of flavour and production.</title>
        <authorList>
            <person name="Hasing T."/>
            <person name="Tang H."/>
            <person name="Brym M."/>
            <person name="Khazi F."/>
            <person name="Huang T."/>
            <person name="Chambers A.H."/>
        </authorList>
    </citation>
    <scope>NUCLEOTIDE SEQUENCE [LARGE SCALE GENOMIC DNA]</scope>
    <source>
        <tissue evidence="2">Leaf</tissue>
    </source>
</reference>
<evidence type="ECO:0000313" key="3">
    <source>
        <dbReference type="Proteomes" id="UP000639772"/>
    </source>
</evidence>